<feature type="domain" description="STAS" evidence="4">
    <location>
        <begin position="1"/>
        <end position="110"/>
    </location>
</feature>
<dbReference type="RefSeq" id="WP_172192582.1">
    <property type="nucleotide sequence ID" value="NZ_CAWPPK010000085.1"/>
</dbReference>
<keyword evidence="3" id="KW-0472">Membrane</keyword>
<dbReference type="PROSITE" id="PS50801">
    <property type="entry name" value="STAS"/>
    <property type="match status" value="1"/>
</dbReference>
<dbReference type="PANTHER" id="PTHR33495:SF2">
    <property type="entry name" value="ANTI-SIGMA FACTOR ANTAGONIST TM_1081-RELATED"/>
    <property type="match status" value="1"/>
</dbReference>
<keyword evidence="3" id="KW-0812">Transmembrane</keyword>
<evidence type="ECO:0000256" key="2">
    <source>
        <dbReference type="RuleBase" id="RU003749"/>
    </source>
</evidence>
<gene>
    <name evidence="5" type="ORF">E5S67_05853</name>
</gene>
<reference evidence="5 6" key="1">
    <citation type="journal article" date="2020" name="Sci. Rep.">
        <title>A novel cyanobacterial geosmin producer, revising GeoA distribution and dispersion patterns in Bacteria.</title>
        <authorList>
            <person name="Churro C."/>
            <person name="Semedo-Aguiar A.P."/>
            <person name="Silva A.D."/>
            <person name="Pereira-Leal J.B."/>
            <person name="Leite R.B."/>
        </authorList>
    </citation>
    <scope>NUCLEOTIDE SEQUENCE [LARGE SCALE GENOMIC DNA]</scope>
    <source>
        <strain evidence="5 6">IPMA8</strain>
    </source>
</reference>
<dbReference type="SUPFAM" id="SSF52091">
    <property type="entry name" value="SpoIIaa-like"/>
    <property type="match status" value="1"/>
</dbReference>
<feature type="transmembrane region" description="Helical" evidence="3">
    <location>
        <begin position="35"/>
        <end position="65"/>
    </location>
</feature>
<dbReference type="InterPro" id="IPR036513">
    <property type="entry name" value="STAS_dom_sf"/>
</dbReference>
<dbReference type="Proteomes" id="UP000702425">
    <property type="component" value="Unassembled WGS sequence"/>
</dbReference>
<evidence type="ECO:0000313" key="5">
    <source>
        <dbReference type="EMBL" id="NQE38070.1"/>
    </source>
</evidence>
<dbReference type="Gene3D" id="3.30.750.24">
    <property type="entry name" value="STAS domain"/>
    <property type="match status" value="1"/>
</dbReference>
<keyword evidence="6" id="KW-1185">Reference proteome</keyword>
<keyword evidence="3" id="KW-1133">Transmembrane helix</keyword>
<evidence type="ECO:0000256" key="1">
    <source>
        <dbReference type="ARBA" id="ARBA00009013"/>
    </source>
</evidence>
<comment type="caution">
    <text evidence="5">The sequence shown here is derived from an EMBL/GenBank/DDBJ whole genome shotgun (WGS) entry which is preliminary data.</text>
</comment>
<dbReference type="CDD" id="cd07043">
    <property type="entry name" value="STAS_anti-anti-sigma_factors"/>
    <property type="match status" value="1"/>
</dbReference>
<accession>A0ABX2D827</accession>
<proteinExistence type="inferred from homology"/>
<dbReference type="NCBIfam" id="TIGR00377">
    <property type="entry name" value="ant_ant_sig"/>
    <property type="match status" value="1"/>
</dbReference>
<name>A0ABX2D827_9CYAN</name>
<dbReference type="Pfam" id="PF01740">
    <property type="entry name" value="STAS"/>
    <property type="match status" value="1"/>
</dbReference>
<protein>
    <recommendedName>
        <fullName evidence="2">Anti-sigma factor antagonist</fullName>
    </recommendedName>
</protein>
<dbReference type="InterPro" id="IPR002645">
    <property type="entry name" value="STAS_dom"/>
</dbReference>
<comment type="similarity">
    <text evidence="1 2">Belongs to the anti-sigma-factor antagonist family.</text>
</comment>
<organism evidence="5 6">
    <name type="scientific">Microcoleus asticus IPMA8</name>
    <dbReference type="NCBI Taxonomy" id="2563858"/>
    <lineage>
        <taxon>Bacteria</taxon>
        <taxon>Bacillati</taxon>
        <taxon>Cyanobacteriota</taxon>
        <taxon>Cyanophyceae</taxon>
        <taxon>Oscillatoriophycideae</taxon>
        <taxon>Oscillatoriales</taxon>
        <taxon>Microcoleaceae</taxon>
        <taxon>Microcoleus</taxon>
        <taxon>Microcoleus asticus</taxon>
    </lineage>
</organism>
<dbReference type="InterPro" id="IPR003658">
    <property type="entry name" value="Anti-sigma_ant"/>
</dbReference>
<evidence type="ECO:0000256" key="3">
    <source>
        <dbReference type="SAM" id="Phobius"/>
    </source>
</evidence>
<evidence type="ECO:0000259" key="4">
    <source>
        <dbReference type="PROSITE" id="PS50801"/>
    </source>
</evidence>
<dbReference type="EMBL" id="SRRZ01000175">
    <property type="protein sequence ID" value="NQE38070.1"/>
    <property type="molecule type" value="Genomic_DNA"/>
</dbReference>
<evidence type="ECO:0000313" key="6">
    <source>
        <dbReference type="Proteomes" id="UP000702425"/>
    </source>
</evidence>
<dbReference type="PANTHER" id="PTHR33495">
    <property type="entry name" value="ANTI-SIGMA FACTOR ANTAGONIST TM_1081-RELATED-RELATED"/>
    <property type="match status" value="1"/>
</dbReference>
<sequence>MQTLLAHKPITVIRPLDHLNAATSGEFGRELITAIAAPGVVAVLVDLGAVTFIDSAGLMALVSGLKQAKRMGRRFSICSVSPGIRMILELSQLDRVFEIFDNVDSFEAENSCANQHW</sequence>